<accession>A0A336LH35</accession>
<protein>
    <submittedName>
        <fullName evidence="1">CSON009993 protein</fullName>
    </submittedName>
</protein>
<dbReference type="VEuPathDB" id="VectorBase:CSON009993"/>
<reference evidence="1" key="1">
    <citation type="submission" date="2018-07" db="EMBL/GenBank/DDBJ databases">
        <authorList>
            <person name="Quirk P.G."/>
            <person name="Krulwich T.A."/>
        </authorList>
    </citation>
    <scope>NUCLEOTIDE SEQUENCE</scope>
</reference>
<organism evidence="1">
    <name type="scientific">Culicoides sonorensis</name>
    <name type="common">Biting midge</name>
    <dbReference type="NCBI Taxonomy" id="179676"/>
    <lineage>
        <taxon>Eukaryota</taxon>
        <taxon>Metazoa</taxon>
        <taxon>Ecdysozoa</taxon>
        <taxon>Arthropoda</taxon>
        <taxon>Hexapoda</taxon>
        <taxon>Insecta</taxon>
        <taxon>Pterygota</taxon>
        <taxon>Neoptera</taxon>
        <taxon>Endopterygota</taxon>
        <taxon>Diptera</taxon>
        <taxon>Nematocera</taxon>
        <taxon>Chironomoidea</taxon>
        <taxon>Ceratopogonidae</taxon>
        <taxon>Ceratopogoninae</taxon>
        <taxon>Culicoides</taxon>
        <taxon>Monoculicoides</taxon>
    </lineage>
</organism>
<dbReference type="AlphaFoldDB" id="A0A336LH35"/>
<evidence type="ECO:0000313" key="1">
    <source>
        <dbReference type="EMBL" id="SSX17126.1"/>
    </source>
</evidence>
<dbReference type="EMBL" id="UFQT01000003">
    <property type="protein sequence ID" value="SSX17126.1"/>
    <property type="molecule type" value="Genomic_DNA"/>
</dbReference>
<sequence length="127" mass="14783">MSKPNSIRISRAISGSKNDFKSSSFDIIVVSCKVPGKLGLLEIFEDYQITQNYWVQDMKLSHLNLDPLDVTLRYLLFARYEVQDTNLELFVTQRALKMTHLNLDLLDLTLRQLQMMLNLMSFLQILL</sequence>
<gene>
    <name evidence="1" type="primary">CSON009993</name>
</gene>
<proteinExistence type="predicted"/>
<name>A0A336LH35_CULSO</name>